<evidence type="ECO:0008006" key="5">
    <source>
        <dbReference type="Google" id="ProtNLM"/>
    </source>
</evidence>
<dbReference type="SUPFAM" id="SSF54695">
    <property type="entry name" value="POZ domain"/>
    <property type="match status" value="2"/>
</dbReference>
<dbReference type="Proteomes" id="UP000232688">
    <property type="component" value="Unassembled WGS sequence"/>
</dbReference>
<accession>A0A2N0RAD2</accession>
<comment type="caution">
    <text evidence="3">The sequence shown here is derived from an EMBL/GenBank/DDBJ whole genome shotgun (WGS) entry which is preliminary data.</text>
</comment>
<dbReference type="VEuPathDB" id="FungiDB:RhiirA1_539965"/>
<dbReference type="Gene3D" id="3.30.710.10">
    <property type="entry name" value="Potassium Channel Kv1.1, Chain A"/>
    <property type="match status" value="2"/>
</dbReference>
<dbReference type="AlphaFoldDB" id="A0A2N0RAD2"/>
<dbReference type="PROSITE" id="PS50097">
    <property type="entry name" value="BTB"/>
    <property type="match status" value="2"/>
</dbReference>
<dbReference type="CDD" id="cd18186">
    <property type="entry name" value="BTB_POZ_ZBTB_KLHL-like"/>
    <property type="match status" value="1"/>
</dbReference>
<evidence type="ECO:0000259" key="2">
    <source>
        <dbReference type="PROSITE" id="PS51886"/>
    </source>
</evidence>
<dbReference type="SMART" id="SM00225">
    <property type="entry name" value="BTB"/>
    <property type="match status" value="1"/>
</dbReference>
<dbReference type="VEuPathDB" id="FungiDB:RhiirFUN_017552"/>
<dbReference type="EMBL" id="LLXH01001174">
    <property type="protein sequence ID" value="PKC60260.1"/>
    <property type="molecule type" value="Genomic_DNA"/>
</dbReference>
<dbReference type="Gene3D" id="1.25.40.420">
    <property type="match status" value="1"/>
</dbReference>
<dbReference type="InterPro" id="IPR006571">
    <property type="entry name" value="TLDc_dom"/>
</dbReference>
<dbReference type="VEuPathDB" id="FungiDB:FUN_000220"/>
<dbReference type="InterPro" id="IPR000210">
    <property type="entry name" value="BTB/POZ_dom"/>
</dbReference>
<evidence type="ECO:0000259" key="1">
    <source>
        <dbReference type="PROSITE" id="PS50097"/>
    </source>
</evidence>
<dbReference type="VEuPathDB" id="FungiDB:RhiirFUN_017598"/>
<dbReference type="PROSITE" id="PS51886">
    <property type="entry name" value="TLDC"/>
    <property type="match status" value="1"/>
</dbReference>
<protein>
    <recommendedName>
        <fullName evidence="5">Kelch-like protein 17</fullName>
    </recommendedName>
</protein>
<evidence type="ECO:0000313" key="4">
    <source>
        <dbReference type="Proteomes" id="UP000232688"/>
    </source>
</evidence>
<dbReference type="InterPro" id="IPR011333">
    <property type="entry name" value="SKP1/BTB/POZ_sf"/>
</dbReference>
<feature type="domain" description="TLDc" evidence="2">
    <location>
        <begin position="342"/>
        <end position="569"/>
    </location>
</feature>
<dbReference type="PANTHER" id="PTHR24410:SF23">
    <property type="entry name" value="BTB DOMAIN-CONTAINING PROTEIN-RELATED"/>
    <property type="match status" value="1"/>
</dbReference>
<name>A0A2N0RAD2_9GLOM</name>
<feature type="domain" description="BTB" evidence="1">
    <location>
        <begin position="526"/>
        <end position="569"/>
    </location>
</feature>
<proteinExistence type="predicted"/>
<dbReference type="InterPro" id="IPR051481">
    <property type="entry name" value="BTB-POZ/Galectin-3-binding"/>
</dbReference>
<sequence>MADNKFLPKLSQNLLEILNDEEFYDITIEVGSDPYVKVFRAHIVILNYRSPYLRRILSTNKKKNDGILTNIKLPNISPEFFHVLLRYIYGGKLSLEEYDISDIIKILVIANELNLQELIPYIESFLIKNRTNWLEQNFELIYQTSFENDSFLELQKYCTDLIYKEPEKRFNSPNFSTIPERLLITLIQNDNLQMKEIQVWEYVIKWGLAQNPGLPSDPTNFSKDDFNTLKNTLQQCIPFIRFHNLNSIEFSKKVLPYKKILPKESYKELLNHFLENDIKESLPRISISNQKSTLDIARVTNSDKESQKYISLASGTSTRRLMGHDINKQNVSTNKIKNIDSKIITPQHAGIISKWIDRLEITDKPTTSYEFKLLYRDSRDGSSGAFNRFKKFHEICVDQPHTVTLVKAEGNNEILGGYNPIEWKFDGNYGVTKDSFIFSFNNGDIEDYILSRVKNEKKAISKIDRYSIGPSFGDGDLSLYQVYTYLGINCKLRTYEKLISKADYSGFLEIEIFKIDRWCRDDEEYYDITIEVGSDTYVKVFRAHMVILNYRSPYLRRILSTNKRQMFEF</sequence>
<reference evidence="3 4" key="1">
    <citation type="submission" date="2017-10" db="EMBL/GenBank/DDBJ databases">
        <title>Extensive intraspecific genome diversity in a model arbuscular mycorrhizal fungus.</title>
        <authorList>
            <person name="Chen E.C.H."/>
            <person name="Morin E."/>
            <person name="Baudet D."/>
            <person name="Noel J."/>
            <person name="Ndikumana S."/>
            <person name="Charron P."/>
            <person name="St-Onge C."/>
            <person name="Giorgi J."/>
            <person name="Grigoriev I.V."/>
            <person name="Roux C."/>
            <person name="Martin F.M."/>
            <person name="Corradi N."/>
        </authorList>
    </citation>
    <scope>NUCLEOTIDE SEQUENCE [LARGE SCALE GENOMIC DNA]</scope>
    <source>
        <strain evidence="3 4">A1</strain>
    </source>
</reference>
<reference evidence="3 4" key="2">
    <citation type="submission" date="2017-10" db="EMBL/GenBank/DDBJ databases">
        <title>Genome analyses suggest a sexual origin of heterokaryosis in a supposedly ancient asexual fungus.</title>
        <authorList>
            <person name="Corradi N."/>
            <person name="Sedzielewska K."/>
            <person name="Noel J."/>
            <person name="Charron P."/>
            <person name="Farinelli L."/>
            <person name="Marton T."/>
            <person name="Kruger M."/>
            <person name="Pelin A."/>
            <person name="Brachmann A."/>
            <person name="Corradi N."/>
        </authorList>
    </citation>
    <scope>NUCLEOTIDE SEQUENCE [LARGE SCALE GENOMIC DNA]</scope>
    <source>
        <strain evidence="3 4">A1</strain>
    </source>
</reference>
<dbReference type="Pfam" id="PF07534">
    <property type="entry name" value="TLD"/>
    <property type="match status" value="1"/>
</dbReference>
<dbReference type="Pfam" id="PF00651">
    <property type="entry name" value="BTB"/>
    <property type="match status" value="2"/>
</dbReference>
<organism evidence="3 4">
    <name type="scientific">Rhizophagus irregularis</name>
    <dbReference type="NCBI Taxonomy" id="588596"/>
    <lineage>
        <taxon>Eukaryota</taxon>
        <taxon>Fungi</taxon>
        <taxon>Fungi incertae sedis</taxon>
        <taxon>Mucoromycota</taxon>
        <taxon>Glomeromycotina</taxon>
        <taxon>Glomeromycetes</taxon>
        <taxon>Glomerales</taxon>
        <taxon>Glomeraceae</taxon>
        <taxon>Rhizophagus</taxon>
    </lineage>
</organism>
<dbReference type="VEuPathDB" id="FungiDB:FUN_000219"/>
<dbReference type="Pfam" id="PF07707">
    <property type="entry name" value="BACK"/>
    <property type="match status" value="1"/>
</dbReference>
<gene>
    <name evidence="3" type="ORF">RhiirA1_539965</name>
</gene>
<feature type="domain" description="BTB" evidence="1">
    <location>
        <begin position="24"/>
        <end position="97"/>
    </location>
</feature>
<dbReference type="PANTHER" id="PTHR24410">
    <property type="entry name" value="HL07962P-RELATED"/>
    <property type="match status" value="1"/>
</dbReference>
<dbReference type="InterPro" id="IPR011705">
    <property type="entry name" value="BACK"/>
</dbReference>
<evidence type="ECO:0000313" key="3">
    <source>
        <dbReference type="EMBL" id="PKC60260.1"/>
    </source>
</evidence>